<evidence type="ECO:0000313" key="4">
    <source>
        <dbReference type="EMBL" id="MCJ7858377.1"/>
    </source>
</evidence>
<name>A0A9X1WKY9_9CORY</name>
<dbReference type="Gene3D" id="3.40.50.2300">
    <property type="match status" value="2"/>
</dbReference>
<dbReference type="PANTHER" id="PTHR47628">
    <property type="match status" value="1"/>
</dbReference>
<protein>
    <submittedName>
        <fullName evidence="4">Substrate-binding domain-containing protein</fullName>
    </submittedName>
</protein>
<evidence type="ECO:0000256" key="1">
    <source>
        <dbReference type="ARBA" id="ARBA00010062"/>
    </source>
</evidence>
<organism evidence="4 5">
    <name type="scientific">Corynebacterium kalidii</name>
    <dbReference type="NCBI Taxonomy" id="2931982"/>
    <lineage>
        <taxon>Bacteria</taxon>
        <taxon>Bacillati</taxon>
        <taxon>Actinomycetota</taxon>
        <taxon>Actinomycetes</taxon>
        <taxon>Mycobacteriales</taxon>
        <taxon>Corynebacteriaceae</taxon>
        <taxon>Corynebacterium</taxon>
    </lineage>
</organism>
<dbReference type="InterPro" id="IPR028081">
    <property type="entry name" value="Leu-bd"/>
</dbReference>
<dbReference type="Proteomes" id="UP001139207">
    <property type="component" value="Unassembled WGS sequence"/>
</dbReference>
<gene>
    <name evidence="4" type="ORF">MUN33_06555</name>
</gene>
<comment type="caution">
    <text evidence="4">The sequence shown here is derived from an EMBL/GenBank/DDBJ whole genome shotgun (WGS) entry which is preliminary data.</text>
</comment>
<accession>A0A9X1WKY9</accession>
<dbReference type="InterPro" id="IPR028082">
    <property type="entry name" value="Peripla_BP_I"/>
</dbReference>
<reference evidence="4" key="1">
    <citation type="submission" date="2022-04" db="EMBL/GenBank/DDBJ databases">
        <title>Corynebacterium kalidii LD5P10.</title>
        <authorList>
            <person name="Sun J.Q."/>
        </authorList>
    </citation>
    <scope>NUCLEOTIDE SEQUENCE</scope>
    <source>
        <strain evidence="4">LD5P10</strain>
    </source>
</reference>
<dbReference type="PANTHER" id="PTHR47628:SF1">
    <property type="entry name" value="ALIPHATIC AMIDASE EXPRESSION-REGULATING PROTEIN"/>
    <property type="match status" value="1"/>
</dbReference>
<dbReference type="EMBL" id="JALIEA010000012">
    <property type="protein sequence ID" value="MCJ7858377.1"/>
    <property type="molecule type" value="Genomic_DNA"/>
</dbReference>
<evidence type="ECO:0000259" key="3">
    <source>
        <dbReference type="Pfam" id="PF13458"/>
    </source>
</evidence>
<dbReference type="SUPFAM" id="SSF53822">
    <property type="entry name" value="Periplasmic binding protein-like I"/>
    <property type="match status" value="1"/>
</dbReference>
<comment type="similarity">
    <text evidence="1">Belongs to the leucine-binding protein family.</text>
</comment>
<dbReference type="CDD" id="cd06358">
    <property type="entry name" value="PBP1_NHase"/>
    <property type="match status" value="1"/>
</dbReference>
<evidence type="ECO:0000256" key="2">
    <source>
        <dbReference type="ARBA" id="ARBA00022729"/>
    </source>
</evidence>
<dbReference type="AlphaFoldDB" id="A0A9X1WKY9"/>
<keyword evidence="5" id="KW-1185">Reference proteome</keyword>
<sequence length="336" mass="36050">MFGPSCMTVCELAKQELNAGHGVGGREVELVYIDGGQAPRDVVAEVVSLVDRGMVDAVTGWHISPIRRMLGPALRGRIPYVYTSLFEGGDTTRGVYCTGEVPEQQIFPALRWLRDVAGLRRWHLVGARYVWPLRSAAKIRGAAAALDIEIVGMDFVKMGDGAQPGLTRAVSASGCDAVLMLFVGQDAVDFNRSFAAAGLDTTITRYSPLMEENMLLASGAGATSNLFVSASFFRSLASRESLDFVGRYVEAHGPVAPALNNMAESCYQGIQTLAELARRADGITVADFDMAIDGLSFDGPRGPVQFAGNQATQQINLAMADVFDFEVLTSFPPGQK</sequence>
<keyword evidence="2" id="KW-0732">Signal</keyword>
<feature type="domain" description="Leucine-binding protein" evidence="3">
    <location>
        <begin position="2"/>
        <end position="319"/>
    </location>
</feature>
<proteinExistence type="inferred from homology"/>
<evidence type="ECO:0000313" key="5">
    <source>
        <dbReference type="Proteomes" id="UP001139207"/>
    </source>
</evidence>
<dbReference type="Pfam" id="PF13458">
    <property type="entry name" value="Peripla_BP_6"/>
    <property type="match status" value="1"/>
</dbReference>